<dbReference type="EMBL" id="CP037452">
    <property type="protein sequence ID" value="QDV51575.1"/>
    <property type="molecule type" value="Genomic_DNA"/>
</dbReference>
<dbReference type="Proteomes" id="UP000318313">
    <property type="component" value="Chromosome"/>
</dbReference>
<dbReference type="KEGG" id="gfm:Enr17x_36310"/>
<protein>
    <submittedName>
        <fullName evidence="1">Uncharacterized protein</fullName>
    </submittedName>
</protein>
<proteinExistence type="predicted"/>
<accession>A0A518IER5</accession>
<gene>
    <name evidence="1" type="ORF">Enr17x_36310</name>
</gene>
<organism evidence="1 2">
    <name type="scientific">Gimesia fumaroli</name>
    <dbReference type="NCBI Taxonomy" id="2527976"/>
    <lineage>
        <taxon>Bacteria</taxon>
        <taxon>Pseudomonadati</taxon>
        <taxon>Planctomycetota</taxon>
        <taxon>Planctomycetia</taxon>
        <taxon>Planctomycetales</taxon>
        <taxon>Planctomycetaceae</taxon>
        <taxon>Gimesia</taxon>
    </lineage>
</organism>
<sequence length="48" mass="5837">MSIKGVFFGDQLKYQDGRCYEITHRRLHNMRHYECSIYFKSRCVSNCD</sequence>
<evidence type="ECO:0000313" key="2">
    <source>
        <dbReference type="Proteomes" id="UP000318313"/>
    </source>
</evidence>
<evidence type="ECO:0000313" key="1">
    <source>
        <dbReference type="EMBL" id="QDV51575.1"/>
    </source>
</evidence>
<reference evidence="1 2" key="1">
    <citation type="submission" date="2019-03" db="EMBL/GenBank/DDBJ databases">
        <title>Deep-cultivation of Planctomycetes and their phenomic and genomic characterization uncovers novel biology.</title>
        <authorList>
            <person name="Wiegand S."/>
            <person name="Jogler M."/>
            <person name="Boedeker C."/>
            <person name="Pinto D."/>
            <person name="Vollmers J."/>
            <person name="Rivas-Marin E."/>
            <person name="Kohn T."/>
            <person name="Peeters S.H."/>
            <person name="Heuer A."/>
            <person name="Rast P."/>
            <person name="Oberbeckmann S."/>
            <person name="Bunk B."/>
            <person name="Jeske O."/>
            <person name="Meyerdierks A."/>
            <person name="Storesund J.E."/>
            <person name="Kallscheuer N."/>
            <person name="Luecker S."/>
            <person name="Lage O.M."/>
            <person name="Pohl T."/>
            <person name="Merkel B.J."/>
            <person name="Hornburger P."/>
            <person name="Mueller R.-W."/>
            <person name="Bruemmer F."/>
            <person name="Labrenz M."/>
            <person name="Spormann A.M."/>
            <person name="Op den Camp H."/>
            <person name="Overmann J."/>
            <person name="Amann R."/>
            <person name="Jetten M.S.M."/>
            <person name="Mascher T."/>
            <person name="Medema M.H."/>
            <person name="Devos D.P."/>
            <person name="Kaster A.-K."/>
            <person name="Ovreas L."/>
            <person name="Rohde M."/>
            <person name="Galperin M.Y."/>
            <person name="Jogler C."/>
        </authorList>
    </citation>
    <scope>NUCLEOTIDE SEQUENCE [LARGE SCALE GENOMIC DNA]</scope>
    <source>
        <strain evidence="1 2">Enr17</strain>
    </source>
</reference>
<keyword evidence="2" id="KW-1185">Reference proteome</keyword>
<name>A0A518IER5_9PLAN</name>
<dbReference type="AlphaFoldDB" id="A0A518IER5"/>